<feature type="compositionally biased region" description="Polar residues" evidence="1">
    <location>
        <begin position="15"/>
        <end position="25"/>
    </location>
</feature>
<dbReference type="Proteomes" id="UP001457282">
    <property type="component" value="Unassembled WGS sequence"/>
</dbReference>
<gene>
    <name evidence="2" type="ORF">M0R45_016226</name>
</gene>
<name>A0AAW1XSG8_RUBAR</name>
<evidence type="ECO:0000256" key="1">
    <source>
        <dbReference type="SAM" id="MobiDB-lite"/>
    </source>
</evidence>
<keyword evidence="3" id="KW-1185">Reference proteome</keyword>
<evidence type="ECO:0000313" key="3">
    <source>
        <dbReference type="Proteomes" id="UP001457282"/>
    </source>
</evidence>
<accession>A0AAW1XSG8</accession>
<dbReference type="EMBL" id="JBEDUW010000003">
    <property type="protein sequence ID" value="KAK9939532.1"/>
    <property type="molecule type" value="Genomic_DNA"/>
</dbReference>
<evidence type="ECO:0000313" key="2">
    <source>
        <dbReference type="EMBL" id="KAK9939532.1"/>
    </source>
</evidence>
<protein>
    <submittedName>
        <fullName evidence="2">Uncharacterized protein</fullName>
    </submittedName>
</protein>
<feature type="region of interest" description="Disordered" evidence="1">
    <location>
        <begin position="1"/>
        <end position="34"/>
    </location>
</feature>
<reference evidence="2 3" key="1">
    <citation type="journal article" date="2023" name="G3 (Bethesda)">
        <title>A chromosome-length genome assembly and annotation of blackberry (Rubus argutus, cv. 'Hillquist').</title>
        <authorList>
            <person name="Bruna T."/>
            <person name="Aryal R."/>
            <person name="Dudchenko O."/>
            <person name="Sargent D.J."/>
            <person name="Mead D."/>
            <person name="Buti M."/>
            <person name="Cavallini A."/>
            <person name="Hytonen T."/>
            <person name="Andres J."/>
            <person name="Pham M."/>
            <person name="Weisz D."/>
            <person name="Mascagni F."/>
            <person name="Usai G."/>
            <person name="Natali L."/>
            <person name="Bassil N."/>
            <person name="Fernandez G.E."/>
            <person name="Lomsadze A."/>
            <person name="Armour M."/>
            <person name="Olukolu B."/>
            <person name="Poorten T."/>
            <person name="Britton C."/>
            <person name="Davik J."/>
            <person name="Ashrafi H."/>
            <person name="Aiden E.L."/>
            <person name="Borodovsky M."/>
            <person name="Worthington M."/>
        </authorList>
    </citation>
    <scope>NUCLEOTIDE SEQUENCE [LARGE SCALE GENOMIC DNA]</scope>
    <source>
        <strain evidence="2">PI 553951</strain>
    </source>
</reference>
<proteinExistence type="predicted"/>
<comment type="caution">
    <text evidence="2">The sequence shown here is derived from an EMBL/GenBank/DDBJ whole genome shotgun (WGS) entry which is preliminary data.</text>
</comment>
<dbReference type="AlphaFoldDB" id="A0AAW1XSG8"/>
<sequence>MRDLGSVSAGGKDTNYGSSRPLSSNSRREVSLRNPPDFKSALQLMMPEIWSDIRLGGKPSPASRKEVKPSKFDFEGALLDNANPALTLAPSLGNDSIFVR</sequence>
<organism evidence="2 3">
    <name type="scientific">Rubus argutus</name>
    <name type="common">Southern blackberry</name>
    <dbReference type="NCBI Taxonomy" id="59490"/>
    <lineage>
        <taxon>Eukaryota</taxon>
        <taxon>Viridiplantae</taxon>
        <taxon>Streptophyta</taxon>
        <taxon>Embryophyta</taxon>
        <taxon>Tracheophyta</taxon>
        <taxon>Spermatophyta</taxon>
        <taxon>Magnoliopsida</taxon>
        <taxon>eudicotyledons</taxon>
        <taxon>Gunneridae</taxon>
        <taxon>Pentapetalae</taxon>
        <taxon>rosids</taxon>
        <taxon>fabids</taxon>
        <taxon>Rosales</taxon>
        <taxon>Rosaceae</taxon>
        <taxon>Rosoideae</taxon>
        <taxon>Rosoideae incertae sedis</taxon>
        <taxon>Rubus</taxon>
    </lineage>
</organism>